<protein>
    <recommendedName>
        <fullName evidence="3">Cyclin N-terminal domain-containing protein</fullName>
    </recommendedName>
</protein>
<dbReference type="PANTHER" id="PTHR21615">
    <property type="entry name" value="CYCLIN N-TERMINAL DOMAIN-CONTAINING PROTEIN 1"/>
    <property type="match status" value="1"/>
</dbReference>
<dbReference type="AlphaFoldDB" id="A0AAV5V7J9"/>
<dbReference type="PANTHER" id="PTHR21615:SF2">
    <property type="entry name" value="CYCLIN N-TERMINAL DOMAIN-CONTAINING PROTEIN 1"/>
    <property type="match status" value="1"/>
</dbReference>
<dbReference type="EMBL" id="BTSY01000002">
    <property type="protein sequence ID" value="GMT15168.1"/>
    <property type="molecule type" value="Genomic_DNA"/>
</dbReference>
<dbReference type="Gene3D" id="1.10.472.10">
    <property type="entry name" value="Cyclin-like"/>
    <property type="match status" value="1"/>
</dbReference>
<evidence type="ECO:0008006" key="3">
    <source>
        <dbReference type="Google" id="ProtNLM"/>
    </source>
</evidence>
<dbReference type="SUPFAM" id="SSF47954">
    <property type="entry name" value="Cyclin-like"/>
    <property type="match status" value="1"/>
</dbReference>
<dbReference type="Proteomes" id="UP001432322">
    <property type="component" value="Unassembled WGS sequence"/>
</dbReference>
<dbReference type="GO" id="GO:0007131">
    <property type="term" value="P:reciprocal meiotic recombination"/>
    <property type="evidence" value="ECO:0007669"/>
    <property type="project" value="TreeGrafter"/>
</dbReference>
<sequence length="317" mass="36232">DLLVDSNFIEKTGNLSKDYIGDWMADLKAMNKTRIEEADEYGEMYLTRETAEYIFTLCSRLRMPIEVRFMAAAIFDKFMKIHTRQVVSFLANLDMDNRRKKDEWDCVETNMSRQLTLRICSAIQIASKNVSYHDSLSSIQISKCLRTLGTPYTKKSVFKSEMRILKAIDYKMPTTPLVYAESVLKAFATSKRRDLDVQSVWNFMCILLDVVMIERETIYDNLISAVVDVPSTVNARDKNRLKSDWILLACALVCAACCCQYGYEIGDKVNEELEDLCETPAKDTSELAIAILELARGDSVEEEQRPVTPPPVKRFGL</sequence>
<dbReference type="InterPro" id="IPR036915">
    <property type="entry name" value="Cyclin-like_sf"/>
</dbReference>
<comment type="caution">
    <text evidence="1">The sequence shown here is derived from an EMBL/GenBank/DDBJ whole genome shotgun (WGS) entry which is preliminary data.</text>
</comment>
<reference evidence="1" key="1">
    <citation type="submission" date="2023-10" db="EMBL/GenBank/DDBJ databases">
        <title>Genome assembly of Pristionchus species.</title>
        <authorList>
            <person name="Yoshida K."/>
            <person name="Sommer R.J."/>
        </authorList>
    </citation>
    <scope>NUCLEOTIDE SEQUENCE</scope>
    <source>
        <strain evidence="1">RS5133</strain>
    </source>
</reference>
<feature type="non-terminal residue" evidence="1">
    <location>
        <position position="1"/>
    </location>
</feature>
<name>A0AAV5V7J9_9BILA</name>
<feature type="non-terminal residue" evidence="1">
    <location>
        <position position="317"/>
    </location>
</feature>
<dbReference type="CDD" id="cd20541">
    <property type="entry name" value="CYCLIN_CNTD1"/>
    <property type="match status" value="1"/>
</dbReference>
<accession>A0AAV5V7J9</accession>
<gene>
    <name evidence="1" type="ORF">PFISCL1PPCAC_6465</name>
</gene>
<organism evidence="1 2">
    <name type="scientific">Pristionchus fissidentatus</name>
    <dbReference type="NCBI Taxonomy" id="1538716"/>
    <lineage>
        <taxon>Eukaryota</taxon>
        <taxon>Metazoa</taxon>
        <taxon>Ecdysozoa</taxon>
        <taxon>Nematoda</taxon>
        <taxon>Chromadorea</taxon>
        <taxon>Rhabditida</taxon>
        <taxon>Rhabditina</taxon>
        <taxon>Diplogasteromorpha</taxon>
        <taxon>Diplogasteroidea</taxon>
        <taxon>Neodiplogasteridae</taxon>
        <taxon>Pristionchus</taxon>
    </lineage>
</organism>
<proteinExistence type="predicted"/>
<evidence type="ECO:0000313" key="1">
    <source>
        <dbReference type="EMBL" id="GMT15168.1"/>
    </source>
</evidence>
<evidence type="ECO:0000313" key="2">
    <source>
        <dbReference type="Proteomes" id="UP001432322"/>
    </source>
</evidence>
<keyword evidence="2" id="KW-1185">Reference proteome</keyword>
<dbReference type="GO" id="GO:0035861">
    <property type="term" value="C:site of double-strand break"/>
    <property type="evidence" value="ECO:0007669"/>
    <property type="project" value="TreeGrafter"/>
</dbReference>